<reference evidence="2" key="2">
    <citation type="submission" date="2021-03" db="UniProtKB">
        <authorList>
            <consortium name="EnsemblPlants"/>
        </authorList>
    </citation>
    <scope>IDENTIFICATION</scope>
</reference>
<evidence type="ECO:0000313" key="2">
    <source>
        <dbReference type="EnsemblPlants" id="cds.evm.model.09.1073"/>
    </source>
</evidence>
<dbReference type="Pfam" id="PF00078">
    <property type="entry name" value="RVT_1"/>
    <property type="match status" value="1"/>
</dbReference>
<dbReference type="SUPFAM" id="SSF56672">
    <property type="entry name" value="DNA/RNA polymerases"/>
    <property type="match status" value="1"/>
</dbReference>
<dbReference type="PANTHER" id="PTHR46890">
    <property type="entry name" value="NON-LTR RETROLELEMENT REVERSE TRANSCRIPTASE-LIKE PROTEIN-RELATED"/>
    <property type="match status" value="1"/>
</dbReference>
<dbReference type="InterPro" id="IPR000477">
    <property type="entry name" value="RT_dom"/>
</dbReference>
<dbReference type="InterPro" id="IPR043502">
    <property type="entry name" value="DNA/RNA_pol_sf"/>
</dbReference>
<name>A0A803QDA2_CANSA</name>
<reference evidence="2" key="1">
    <citation type="submission" date="2018-11" db="EMBL/GenBank/DDBJ databases">
        <authorList>
            <person name="Grassa J C."/>
        </authorList>
    </citation>
    <scope>NUCLEOTIDE SEQUENCE [LARGE SCALE GENOMIC DNA]</scope>
</reference>
<evidence type="ECO:0000259" key="1">
    <source>
        <dbReference type="Pfam" id="PF00078"/>
    </source>
</evidence>
<dbReference type="AlphaFoldDB" id="A0A803QDA2"/>
<dbReference type="PANTHER" id="PTHR46890:SF48">
    <property type="entry name" value="RNA-DIRECTED DNA POLYMERASE"/>
    <property type="match status" value="1"/>
</dbReference>
<dbReference type="Gramene" id="evm.model.09.1073">
    <property type="protein sequence ID" value="cds.evm.model.09.1073"/>
    <property type="gene ID" value="evm.TU.09.1073"/>
</dbReference>
<dbReference type="InterPro" id="IPR052343">
    <property type="entry name" value="Retrotransposon-Effector_Assoc"/>
</dbReference>
<organism evidence="2 3">
    <name type="scientific">Cannabis sativa</name>
    <name type="common">Hemp</name>
    <name type="synonym">Marijuana</name>
    <dbReference type="NCBI Taxonomy" id="3483"/>
    <lineage>
        <taxon>Eukaryota</taxon>
        <taxon>Viridiplantae</taxon>
        <taxon>Streptophyta</taxon>
        <taxon>Embryophyta</taxon>
        <taxon>Tracheophyta</taxon>
        <taxon>Spermatophyta</taxon>
        <taxon>Magnoliopsida</taxon>
        <taxon>eudicotyledons</taxon>
        <taxon>Gunneridae</taxon>
        <taxon>Pentapetalae</taxon>
        <taxon>rosids</taxon>
        <taxon>fabids</taxon>
        <taxon>Rosales</taxon>
        <taxon>Cannabaceae</taxon>
        <taxon>Cannabis</taxon>
    </lineage>
</organism>
<keyword evidence="3" id="KW-1185">Reference proteome</keyword>
<proteinExistence type="predicted"/>
<dbReference type="Proteomes" id="UP000596661">
    <property type="component" value="Chromosome 9"/>
</dbReference>
<dbReference type="EMBL" id="UZAU01000737">
    <property type="status" value="NOT_ANNOTATED_CDS"/>
    <property type="molecule type" value="Genomic_DNA"/>
</dbReference>
<dbReference type="CDD" id="cd01650">
    <property type="entry name" value="RT_nLTR_like"/>
    <property type="match status" value="1"/>
</dbReference>
<feature type="domain" description="Reverse transcriptase" evidence="1">
    <location>
        <begin position="143"/>
        <end position="296"/>
    </location>
</feature>
<accession>A0A803QDA2</accession>
<sequence>MAEAIQDYFEHIFHSQIVDEDALQATLSCIPATITPDMNINLIKPFTPSEVNDALFSMGSDKSPGIDGMSAMFYQRHWDIVGDSVCSAVLNVLNHGVDPSPLNSTIITLIPKKKKPIFVKDYRPIALLAFELIHGIKIRMTGRKGIAAMKLDMSKGFDRVEWVFVKGVMERMGFCSQWVTLIMTCLTTNHFTFLLNGETTSSLTPTRGLRQGCPLSPYLFLLCFEGFSRLLQHEEMLGNLHGYKLTRRAGPISHLLFADDSLLFCYANESSCLSIKRVLDIYHRASGQALNADKLIMSFSPNTTTAVQVFFHKTLSMPIMECHEKYLGLLAYSGRDKQQMFTDVKEKVWRLMNTWNEKIFLAEGKEILLKAIVQSIPMYAMSCFRLLLTLNNLIHLAPLQIKLGGNLFGRYSYRRKSRFLLGESSIMPSPWQLPLSNKKSSLMLLAQFVDRRGNLLDIFFSAVPMLKLYGVLHNTLLTGIKQFQCIKVLHGEKAKSATSLAAFSLQYLDHYRAAQVKYQPTAIIS</sequence>
<dbReference type="EnsemblPlants" id="evm.model.09.1073">
    <property type="protein sequence ID" value="cds.evm.model.09.1073"/>
    <property type="gene ID" value="evm.TU.09.1073"/>
</dbReference>
<evidence type="ECO:0000313" key="3">
    <source>
        <dbReference type="Proteomes" id="UP000596661"/>
    </source>
</evidence>
<protein>
    <recommendedName>
        <fullName evidence="1">Reverse transcriptase domain-containing protein</fullName>
    </recommendedName>
</protein>